<dbReference type="Proteomes" id="UP001054252">
    <property type="component" value="Unassembled WGS sequence"/>
</dbReference>
<dbReference type="GO" id="GO:0000139">
    <property type="term" value="C:Golgi membrane"/>
    <property type="evidence" value="ECO:0007669"/>
    <property type="project" value="UniProtKB-SubCell"/>
</dbReference>
<dbReference type="InterPro" id="IPR007657">
    <property type="entry name" value="Glycosyltransferase_61"/>
</dbReference>
<gene>
    <name evidence="6" type="ORF">SLEP1_g12448</name>
</gene>
<dbReference type="Pfam" id="PF04577">
    <property type="entry name" value="Glyco_transf_61"/>
    <property type="match status" value="1"/>
</dbReference>
<dbReference type="PANTHER" id="PTHR20961">
    <property type="entry name" value="GLYCOSYLTRANSFERASE"/>
    <property type="match status" value="1"/>
</dbReference>
<reference evidence="6 7" key="1">
    <citation type="journal article" date="2021" name="Commun. Biol.">
        <title>The genome of Shorea leprosula (Dipterocarpaceae) highlights the ecological relevance of drought in aseasonal tropical rainforests.</title>
        <authorList>
            <person name="Ng K.K.S."/>
            <person name="Kobayashi M.J."/>
            <person name="Fawcett J.A."/>
            <person name="Hatakeyama M."/>
            <person name="Paape T."/>
            <person name="Ng C.H."/>
            <person name="Ang C.C."/>
            <person name="Tnah L.H."/>
            <person name="Lee C.T."/>
            <person name="Nishiyama T."/>
            <person name="Sese J."/>
            <person name="O'Brien M.J."/>
            <person name="Copetti D."/>
            <person name="Mohd Noor M.I."/>
            <person name="Ong R.C."/>
            <person name="Putra M."/>
            <person name="Sireger I.Z."/>
            <person name="Indrioko S."/>
            <person name="Kosugi Y."/>
            <person name="Izuno A."/>
            <person name="Isagi Y."/>
            <person name="Lee S.L."/>
            <person name="Shimizu K.K."/>
        </authorList>
    </citation>
    <scope>NUCLEOTIDE SEQUENCE [LARGE SCALE GENOMIC DNA]</scope>
    <source>
        <strain evidence="6">214</strain>
    </source>
</reference>
<organism evidence="6 7">
    <name type="scientific">Rubroshorea leprosula</name>
    <dbReference type="NCBI Taxonomy" id="152421"/>
    <lineage>
        <taxon>Eukaryota</taxon>
        <taxon>Viridiplantae</taxon>
        <taxon>Streptophyta</taxon>
        <taxon>Embryophyta</taxon>
        <taxon>Tracheophyta</taxon>
        <taxon>Spermatophyta</taxon>
        <taxon>Magnoliopsida</taxon>
        <taxon>eudicotyledons</taxon>
        <taxon>Gunneridae</taxon>
        <taxon>Pentapetalae</taxon>
        <taxon>rosids</taxon>
        <taxon>malvids</taxon>
        <taxon>Malvales</taxon>
        <taxon>Dipterocarpaceae</taxon>
        <taxon>Rubroshorea</taxon>
    </lineage>
</organism>
<evidence type="ECO:0000256" key="3">
    <source>
        <dbReference type="ARBA" id="ARBA00022679"/>
    </source>
</evidence>
<dbReference type="PANTHER" id="PTHR20961:SF98">
    <property type="entry name" value="GLYCOSYLTRANSFERASE"/>
    <property type="match status" value="1"/>
</dbReference>
<evidence type="ECO:0000256" key="4">
    <source>
        <dbReference type="ARBA" id="ARBA00023180"/>
    </source>
</evidence>
<evidence type="ECO:0000313" key="7">
    <source>
        <dbReference type="Proteomes" id="UP001054252"/>
    </source>
</evidence>
<evidence type="ECO:0000259" key="5">
    <source>
        <dbReference type="Pfam" id="PF04577"/>
    </source>
</evidence>
<feature type="domain" description="Glycosyltransferase 61 catalytic" evidence="5">
    <location>
        <begin position="215"/>
        <end position="318"/>
    </location>
</feature>
<evidence type="ECO:0000256" key="1">
    <source>
        <dbReference type="ARBA" id="ARBA00004323"/>
    </source>
</evidence>
<evidence type="ECO:0000313" key="6">
    <source>
        <dbReference type="EMBL" id="GKU99633.1"/>
    </source>
</evidence>
<dbReference type="InterPro" id="IPR049625">
    <property type="entry name" value="Glyco_transf_61_cat"/>
</dbReference>
<keyword evidence="4" id="KW-0325">Glycoprotein</keyword>
<protein>
    <recommendedName>
        <fullName evidence="5">Glycosyltransferase 61 catalytic domain-containing protein</fullName>
    </recommendedName>
</protein>
<keyword evidence="7" id="KW-1185">Reference proteome</keyword>
<accession>A0AAV5IN88</accession>
<comment type="caution">
    <text evidence="6">The sequence shown here is derived from an EMBL/GenBank/DDBJ whole genome shotgun (WGS) entry which is preliminary data.</text>
</comment>
<dbReference type="GO" id="GO:0016763">
    <property type="term" value="F:pentosyltransferase activity"/>
    <property type="evidence" value="ECO:0007669"/>
    <property type="project" value="UniProtKB-ARBA"/>
</dbReference>
<proteinExistence type="predicted"/>
<keyword evidence="3" id="KW-0808">Transferase</keyword>
<keyword evidence="2" id="KW-0328">Glycosyltransferase</keyword>
<comment type="subcellular location">
    <subcellularLocation>
        <location evidence="1">Golgi apparatus membrane</location>
        <topology evidence="1">Single-pass type II membrane protein</topology>
    </subcellularLocation>
</comment>
<dbReference type="EMBL" id="BPVZ01000014">
    <property type="protein sequence ID" value="GKU99633.1"/>
    <property type="molecule type" value="Genomic_DNA"/>
</dbReference>
<name>A0AAV5IN88_9ROSI</name>
<sequence>MQKLDPQIVVMTKEERLQPLPVQFPRARKATISCDRSHQFYDICLINGSTVLDPTTSTFFVMDPSSSSPPYTLEKIRPYPRKAENHTMATIKELTLTSGPGPSPPCEVQHNVPAIVFSAGGYTGNFFHDLSDGFIPLFITINSIFDADQDFILVISKARDWWVNRYADLLHILTKHPIINLDNDTSTHCFTSTSVGLISHGLITVDPTLLPHPKTLSDFRSMLGEAFGHLGSAILDPPKVRPRLVFISRPVGIGRVLLNEEEAKRVAEEIGFEVVLFEPKATTSLSNVYALLHTSHAMIGVHGAALTHLLFLRPGSVFMQVVPLGTRWAAEVCYGMPARAVQLEYIEYKIGVEESSLVEKYDKNGLVIKDPIAFRGKNWSTMNIYLKEQNVKLNIVRFGAHLKEAYKIAKRFMEKEG</sequence>
<evidence type="ECO:0000256" key="2">
    <source>
        <dbReference type="ARBA" id="ARBA00022676"/>
    </source>
</evidence>
<dbReference type="AlphaFoldDB" id="A0AAV5IN88"/>